<feature type="signal peptide" evidence="9">
    <location>
        <begin position="1"/>
        <end position="26"/>
    </location>
</feature>
<dbReference type="GO" id="GO:0015562">
    <property type="term" value="F:efflux transmembrane transporter activity"/>
    <property type="evidence" value="ECO:0007669"/>
    <property type="project" value="InterPro"/>
</dbReference>
<name>A0A6L5QQI4_9BURK</name>
<keyword evidence="6 9" id="KW-0472">Membrane</keyword>
<dbReference type="InterPro" id="IPR010131">
    <property type="entry name" value="MdtP/NodT-like"/>
</dbReference>
<dbReference type="AlphaFoldDB" id="A0A6L5QQI4"/>
<dbReference type="Gene3D" id="1.20.1600.10">
    <property type="entry name" value="Outer membrane efflux proteins (OEP)"/>
    <property type="match status" value="1"/>
</dbReference>
<evidence type="ECO:0000256" key="7">
    <source>
        <dbReference type="ARBA" id="ARBA00023139"/>
    </source>
</evidence>
<dbReference type="NCBIfam" id="TIGR01845">
    <property type="entry name" value="outer_NodT"/>
    <property type="match status" value="1"/>
</dbReference>
<dbReference type="GO" id="GO:0005886">
    <property type="term" value="C:plasma membrane"/>
    <property type="evidence" value="ECO:0007669"/>
    <property type="project" value="UniProtKB-SubCell"/>
</dbReference>
<dbReference type="SUPFAM" id="SSF56954">
    <property type="entry name" value="Outer membrane efflux proteins (OEP)"/>
    <property type="match status" value="1"/>
</dbReference>
<comment type="caution">
    <text evidence="10">The sequence shown here is derived from an EMBL/GenBank/DDBJ whole genome shotgun (WGS) entry which is preliminary data.</text>
</comment>
<dbReference type="Pfam" id="PF02321">
    <property type="entry name" value="OEP"/>
    <property type="match status" value="2"/>
</dbReference>
<evidence type="ECO:0000256" key="6">
    <source>
        <dbReference type="ARBA" id="ARBA00023136"/>
    </source>
</evidence>
<evidence type="ECO:0000256" key="3">
    <source>
        <dbReference type="ARBA" id="ARBA00022452"/>
    </source>
</evidence>
<sequence>MNVPHFASSRAAALGLALLLAGCADMGHMHPEAKLLPAATLNAGHTIQSASPMAWPTDTWWQALGDAQLNKLVDAAIADNPTLKVAQARVRLAQSLSGVARAATQPHVNAAAAVDRQRFSDQGTAPPPIAGTWRWLSDAQVSVAYDLDLWGRDHDLLAAALNDTQVASAEAQAARLALETAVVRSYIQLWYEHELLDSVRASLAQRERILDITRRRQRAGLATAIDVATVDLTLPAGRREQERLEEAVALRRHQLAALTGKGPGDGETIARPQLVLHAAVGLPSAVPADLVGRRPDIAAQRWRVEAAGHGIAAARAAFYPNINIAAFAGLQSFGFSKFLTASSSVRGVTPALSLPIFDGGRLRGQLGGQTALYDAAVEQYNATLIQALLEVANTVTQMESVEGQRHLAEQALDAARNAHALADQSYRAGLTDTLAVLSTRLILLNEEDQAKRVEMERLDNYVNLMAALGGGLQPPTP</sequence>
<keyword evidence="3 9" id="KW-1134">Transmembrane beta strand</keyword>
<evidence type="ECO:0000256" key="5">
    <source>
        <dbReference type="ARBA" id="ARBA00022729"/>
    </source>
</evidence>
<evidence type="ECO:0000256" key="8">
    <source>
        <dbReference type="ARBA" id="ARBA00023288"/>
    </source>
</evidence>
<evidence type="ECO:0000313" key="10">
    <source>
        <dbReference type="EMBL" id="MRX11618.1"/>
    </source>
</evidence>
<protein>
    <submittedName>
        <fullName evidence="10">Efflux transporter outer membrane subunit</fullName>
    </submittedName>
</protein>
<reference evidence="10 11" key="1">
    <citation type="submission" date="2019-11" db="EMBL/GenBank/DDBJ databases">
        <title>Novel species isolated from a subtropical stream in China.</title>
        <authorList>
            <person name="Lu H."/>
        </authorList>
    </citation>
    <scope>NUCLEOTIDE SEQUENCE [LARGE SCALE GENOMIC DNA]</scope>
    <source>
        <strain evidence="10 11">FT25W</strain>
    </source>
</reference>
<dbReference type="PANTHER" id="PTHR30203">
    <property type="entry name" value="OUTER MEMBRANE CATION EFFLUX PROTEIN"/>
    <property type="match status" value="1"/>
</dbReference>
<dbReference type="PANTHER" id="PTHR30203:SF20">
    <property type="entry name" value="MULTIDRUG RESISTANCE OUTER MEMBRANE PROTEIN MDTP-RELATED"/>
    <property type="match status" value="1"/>
</dbReference>
<keyword evidence="5 9" id="KW-0732">Signal</keyword>
<evidence type="ECO:0000256" key="1">
    <source>
        <dbReference type="ARBA" id="ARBA00004370"/>
    </source>
</evidence>
<keyword evidence="11" id="KW-1185">Reference proteome</keyword>
<keyword evidence="4 9" id="KW-0812">Transmembrane</keyword>
<proteinExistence type="inferred from homology"/>
<keyword evidence="7 9" id="KW-0564">Palmitate</keyword>
<dbReference type="Gene3D" id="2.20.200.10">
    <property type="entry name" value="Outer membrane efflux proteins (OEP)"/>
    <property type="match status" value="1"/>
</dbReference>
<comment type="subcellular location">
    <subcellularLocation>
        <location evidence="9">Cell membrane</location>
        <topology evidence="9">Lipid-anchor</topology>
    </subcellularLocation>
    <subcellularLocation>
        <location evidence="1">Membrane</location>
    </subcellularLocation>
</comment>
<dbReference type="RefSeq" id="WP_154370215.1">
    <property type="nucleotide sequence ID" value="NZ_WKJM01000039.1"/>
</dbReference>
<dbReference type="InterPro" id="IPR003423">
    <property type="entry name" value="OMP_efflux"/>
</dbReference>
<comment type="similarity">
    <text evidence="2 9">Belongs to the outer membrane factor (OMF) (TC 1.B.17) family.</text>
</comment>
<evidence type="ECO:0000256" key="9">
    <source>
        <dbReference type="RuleBase" id="RU362097"/>
    </source>
</evidence>
<evidence type="ECO:0000313" key="11">
    <source>
        <dbReference type="Proteomes" id="UP000481037"/>
    </source>
</evidence>
<organism evidence="10 11">
    <name type="scientific">Duganella alba</name>
    <dbReference type="NCBI Taxonomy" id="2666081"/>
    <lineage>
        <taxon>Bacteria</taxon>
        <taxon>Pseudomonadati</taxon>
        <taxon>Pseudomonadota</taxon>
        <taxon>Betaproteobacteria</taxon>
        <taxon>Burkholderiales</taxon>
        <taxon>Oxalobacteraceae</taxon>
        <taxon>Telluria group</taxon>
        <taxon>Duganella</taxon>
    </lineage>
</organism>
<feature type="chain" id="PRO_5027161571" evidence="9">
    <location>
        <begin position="27"/>
        <end position="477"/>
    </location>
</feature>
<dbReference type="EMBL" id="WKJM01000039">
    <property type="protein sequence ID" value="MRX11618.1"/>
    <property type="molecule type" value="Genomic_DNA"/>
</dbReference>
<evidence type="ECO:0000256" key="4">
    <source>
        <dbReference type="ARBA" id="ARBA00022692"/>
    </source>
</evidence>
<accession>A0A6L5QQI4</accession>
<evidence type="ECO:0000256" key="2">
    <source>
        <dbReference type="ARBA" id="ARBA00007613"/>
    </source>
</evidence>
<gene>
    <name evidence="10" type="ORF">GJ697_27705</name>
</gene>
<dbReference type="Proteomes" id="UP000481037">
    <property type="component" value="Unassembled WGS sequence"/>
</dbReference>
<keyword evidence="8 9" id="KW-0449">Lipoprotein</keyword>